<sequence length="345" mass="39460">MPIENDTADGTRGPAPVPGNPGRPLRQTLAREETVKNRRDEMHKKEEKLEKLLNKANKRPADERMIDNLRKELNHYTSSDAKQSDHAQAVPVAGGEVPDIERAKKNAPHSLNQGTLKSGAEDNEREPNLPAHTESSTSSSAKQGTDAGSPQGKTRAAIQSITFQHMKDEGVDIVEEGYLQLGPRIWMVRGYGFPHGAKYEMEAIQCDSDWQRLDELPRLSSTEKRLSILKNENGRRQYTIDNIERIDAVTVLPYGRRKGKRRNHDNETKPKKPRFRLTLVQVKWKNILEEHVKKFKEGRTWEPRSELLGMVGRKCQAQLDRDIFEMCRTQDKRNASWLKEKNCLI</sequence>
<reference evidence="2" key="2">
    <citation type="submission" date="2023-01" db="EMBL/GenBank/DDBJ databases">
        <authorList>
            <person name="Petersen C."/>
        </authorList>
    </citation>
    <scope>NUCLEOTIDE SEQUENCE</scope>
    <source>
        <strain evidence="2">IBT 15450</strain>
    </source>
</reference>
<evidence type="ECO:0000313" key="2">
    <source>
        <dbReference type="EMBL" id="KAJ6038186.1"/>
    </source>
</evidence>
<comment type="caution">
    <text evidence="2">The sequence shown here is derived from an EMBL/GenBank/DDBJ whole genome shotgun (WGS) entry which is preliminary data.</text>
</comment>
<feature type="compositionally biased region" description="Basic and acidic residues" evidence="1">
    <location>
        <begin position="29"/>
        <end position="74"/>
    </location>
</feature>
<evidence type="ECO:0000313" key="3">
    <source>
        <dbReference type="Proteomes" id="UP001219568"/>
    </source>
</evidence>
<accession>A0AAD6I8Z1</accession>
<gene>
    <name evidence="2" type="ORF">N7460_007957</name>
</gene>
<evidence type="ECO:0000256" key="1">
    <source>
        <dbReference type="SAM" id="MobiDB-lite"/>
    </source>
</evidence>
<dbReference type="EMBL" id="JAQJZL010000009">
    <property type="protein sequence ID" value="KAJ6038186.1"/>
    <property type="molecule type" value="Genomic_DNA"/>
</dbReference>
<reference evidence="2" key="1">
    <citation type="journal article" date="2023" name="IMA Fungus">
        <title>Comparative genomic study of the Penicillium genus elucidates a diverse pangenome and 15 lateral gene transfer events.</title>
        <authorList>
            <person name="Petersen C."/>
            <person name="Sorensen T."/>
            <person name="Nielsen M.R."/>
            <person name="Sondergaard T.E."/>
            <person name="Sorensen J.L."/>
            <person name="Fitzpatrick D.A."/>
            <person name="Frisvad J.C."/>
            <person name="Nielsen K.L."/>
        </authorList>
    </citation>
    <scope>NUCLEOTIDE SEQUENCE</scope>
    <source>
        <strain evidence="2">IBT 15450</strain>
    </source>
</reference>
<dbReference type="Proteomes" id="UP001219568">
    <property type="component" value="Unassembled WGS sequence"/>
</dbReference>
<protein>
    <submittedName>
        <fullName evidence="2">Uncharacterized protein</fullName>
    </submittedName>
</protein>
<organism evidence="2 3">
    <name type="scientific">Penicillium canescens</name>
    <dbReference type="NCBI Taxonomy" id="5083"/>
    <lineage>
        <taxon>Eukaryota</taxon>
        <taxon>Fungi</taxon>
        <taxon>Dikarya</taxon>
        <taxon>Ascomycota</taxon>
        <taxon>Pezizomycotina</taxon>
        <taxon>Eurotiomycetes</taxon>
        <taxon>Eurotiomycetidae</taxon>
        <taxon>Eurotiales</taxon>
        <taxon>Aspergillaceae</taxon>
        <taxon>Penicillium</taxon>
    </lineage>
</organism>
<dbReference type="AlphaFoldDB" id="A0AAD6I8Z1"/>
<proteinExistence type="predicted"/>
<feature type="region of interest" description="Disordered" evidence="1">
    <location>
        <begin position="1"/>
        <end position="155"/>
    </location>
</feature>
<name>A0AAD6I8Z1_PENCN</name>
<feature type="compositionally biased region" description="Polar residues" evidence="1">
    <location>
        <begin position="133"/>
        <end position="155"/>
    </location>
</feature>
<keyword evidence="3" id="KW-1185">Reference proteome</keyword>